<reference evidence="2" key="2">
    <citation type="submission" date="2021-09" db="EMBL/GenBank/DDBJ databases">
        <authorList>
            <person name="Jia N."/>
            <person name="Wang J."/>
            <person name="Shi W."/>
            <person name="Du L."/>
            <person name="Sun Y."/>
            <person name="Zhan W."/>
            <person name="Jiang J."/>
            <person name="Wang Q."/>
            <person name="Zhang B."/>
            <person name="Ji P."/>
            <person name="Sakyi L.B."/>
            <person name="Cui X."/>
            <person name="Yuan T."/>
            <person name="Jiang B."/>
            <person name="Yang W."/>
            <person name="Lam T.T.-Y."/>
            <person name="Chang Q."/>
            <person name="Ding S."/>
            <person name="Wang X."/>
            <person name="Zhu J."/>
            <person name="Ruan X."/>
            <person name="Zhao L."/>
            <person name="Wei J."/>
            <person name="Que T."/>
            <person name="Du C."/>
            <person name="Cheng J."/>
            <person name="Dai P."/>
            <person name="Han X."/>
            <person name="Huang E."/>
            <person name="Gao Y."/>
            <person name="Liu J."/>
            <person name="Shao H."/>
            <person name="Ye R."/>
            <person name="Li L."/>
            <person name="Wei W."/>
            <person name="Wang X."/>
            <person name="Wang C."/>
            <person name="Huo Q."/>
            <person name="Li W."/>
            <person name="Guo W."/>
            <person name="Chen H."/>
            <person name="Chen S."/>
            <person name="Zhou L."/>
            <person name="Zhou L."/>
            <person name="Ni X."/>
            <person name="Tian J."/>
            <person name="Zhou Y."/>
            <person name="Sheng Y."/>
            <person name="Liu T."/>
            <person name="Pan Y."/>
            <person name="Xia L."/>
            <person name="Li J."/>
            <person name="Zhao F."/>
            <person name="Cao W."/>
        </authorList>
    </citation>
    <scope>NUCLEOTIDE SEQUENCE</scope>
    <source>
        <strain evidence="2">Rmic-2018</strain>
        <tissue evidence="2">Larvae</tissue>
    </source>
</reference>
<gene>
    <name evidence="2" type="ORF">HPB51_000404</name>
</gene>
<reference evidence="2" key="1">
    <citation type="journal article" date="2020" name="Cell">
        <title>Large-Scale Comparative Analyses of Tick Genomes Elucidate Their Genetic Diversity and Vector Capacities.</title>
        <authorList>
            <consortium name="Tick Genome and Microbiome Consortium (TIGMIC)"/>
            <person name="Jia N."/>
            <person name="Wang J."/>
            <person name="Shi W."/>
            <person name="Du L."/>
            <person name="Sun Y."/>
            <person name="Zhan W."/>
            <person name="Jiang J.F."/>
            <person name="Wang Q."/>
            <person name="Zhang B."/>
            <person name="Ji P."/>
            <person name="Bell-Sakyi L."/>
            <person name="Cui X.M."/>
            <person name="Yuan T.T."/>
            <person name="Jiang B.G."/>
            <person name="Yang W.F."/>
            <person name="Lam T.T."/>
            <person name="Chang Q.C."/>
            <person name="Ding S.J."/>
            <person name="Wang X.J."/>
            <person name="Zhu J.G."/>
            <person name="Ruan X.D."/>
            <person name="Zhao L."/>
            <person name="Wei J.T."/>
            <person name="Ye R.Z."/>
            <person name="Que T.C."/>
            <person name="Du C.H."/>
            <person name="Zhou Y.H."/>
            <person name="Cheng J.X."/>
            <person name="Dai P.F."/>
            <person name="Guo W.B."/>
            <person name="Han X.H."/>
            <person name="Huang E.J."/>
            <person name="Li L.F."/>
            <person name="Wei W."/>
            <person name="Gao Y.C."/>
            <person name="Liu J.Z."/>
            <person name="Shao H.Z."/>
            <person name="Wang X."/>
            <person name="Wang C.C."/>
            <person name="Yang T.C."/>
            <person name="Huo Q.B."/>
            <person name="Li W."/>
            <person name="Chen H.Y."/>
            <person name="Chen S.E."/>
            <person name="Zhou L.G."/>
            <person name="Ni X.B."/>
            <person name="Tian J.H."/>
            <person name="Sheng Y."/>
            <person name="Liu T."/>
            <person name="Pan Y.S."/>
            <person name="Xia L.Y."/>
            <person name="Li J."/>
            <person name="Zhao F."/>
            <person name="Cao W.C."/>
        </authorList>
    </citation>
    <scope>NUCLEOTIDE SEQUENCE</scope>
    <source>
        <strain evidence="2">Rmic-2018</strain>
    </source>
</reference>
<protein>
    <submittedName>
        <fullName evidence="2">Uncharacterized protein</fullName>
    </submittedName>
</protein>
<evidence type="ECO:0000313" key="2">
    <source>
        <dbReference type="EMBL" id="KAH8036421.1"/>
    </source>
</evidence>
<proteinExistence type="predicted"/>
<evidence type="ECO:0000313" key="3">
    <source>
        <dbReference type="Proteomes" id="UP000821866"/>
    </source>
</evidence>
<dbReference type="Proteomes" id="UP000821866">
    <property type="component" value="Chromosome 10"/>
</dbReference>
<dbReference type="EMBL" id="JABSTU010000002">
    <property type="protein sequence ID" value="KAH8036421.1"/>
    <property type="molecule type" value="Genomic_DNA"/>
</dbReference>
<comment type="caution">
    <text evidence="2">The sequence shown here is derived from an EMBL/GenBank/DDBJ whole genome shotgun (WGS) entry which is preliminary data.</text>
</comment>
<name>A0A9J6EQJ3_RHIMP</name>
<keyword evidence="3" id="KW-1185">Reference proteome</keyword>
<organism evidence="2 3">
    <name type="scientific">Rhipicephalus microplus</name>
    <name type="common">Cattle tick</name>
    <name type="synonym">Boophilus microplus</name>
    <dbReference type="NCBI Taxonomy" id="6941"/>
    <lineage>
        <taxon>Eukaryota</taxon>
        <taxon>Metazoa</taxon>
        <taxon>Ecdysozoa</taxon>
        <taxon>Arthropoda</taxon>
        <taxon>Chelicerata</taxon>
        <taxon>Arachnida</taxon>
        <taxon>Acari</taxon>
        <taxon>Parasitiformes</taxon>
        <taxon>Ixodida</taxon>
        <taxon>Ixodoidea</taxon>
        <taxon>Ixodidae</taxon>
        <taxon>Rhipicephalinae</taxon>
        <taxon>Rhipicephalus</taxon>
        <taxon>Boophilus</taxon>
    </lineage>
</organism>
<feature type="region of interest" description="Disordered" evidence="1">
    <location>
        <begin position="99"/>
        <end position="126"/>
    </location>
</feature>
<accession>A0A9J6EQJ3</accession>
<evidence type="ECO:0000256" key="1">
    <source>
        <dbReference type="SAM" id="MobiDB-lite"/>
    </source>
</evidence>
<dbReference type="AlphaFoldDB" id="A0A9J6EQJ3"/>
<dbReference type="VEuPathDB" id="VectorBase:LOC119164692"/>
<sequence>MAEGAGTHFAGMQRQLEHFDESASDWASNHERLTSFLAVNRVPDSNKVHEFLRIIGPKTVRVTNRRGTIPWRRYKDQLLGRIADPDHETSDQEGSEFLVVPSNVEPGPSPTPITNDPDFPMEAEML</sequence>